<feature type="domain" description="GH16" evidence="3">
    <location>
        <begin position="39"/>
        <end position="293"/>
    </location>
</feature>
<dbReference type="Gene3D" id="2.60.120.200">
    <property type="match status" value="1"/>
</dbReference>
<name>A0ABT9B2P6_9ACTN</name>
<comment type="caution">
    <text evidence="4">The sequence shown here is derived from an EMBL/GenBank/DDBJ whole genome shotgun (WGS) entry which is preliminary data.</text>
</comment>
<feature type="chain" id="PRO_5046194697" evidence="2">
    <location>
        <begin position="24"/>
        <end position="293"/>
    </location>
</feature>
<dbReference type="PANTHER" id="PTHR10963:SF60">
    <property type="entry name" value="GRAM-NEGATIVE BACTERIA-BINDING PROTEIN 1-RELATED"/>
    <property type="match status" value="1"/>
</dbReference>
<dbReference type="InterPro" id="IPR013320">
    <property type="entry name" value="ConA-like_dom_sf"/>
</dbReference>
<dbReference type="PANTHER" id="PTHR10963">
    <property type="entry name" value="GLYCOSYL HYDROLASE-RELATED"/>
    <property type="match status" value="1"/>
</dbReference>
<evidence type="ECO:0000313" key="4">
    <source>
        <dbReference type="EMBL" id="MDO7869119.1"/>
    </source>
</evidence>
<evidence type="ECO:0000313" key="5">
    <source>
        <dbReference type="Proteomes" id="UP001233314"/>
    </source>
</evidence>
<keyword evidence="2" id="KW-0732">Signal</keyword>
<reference evidence="4 5" key="1">
    <citation type="submission" date="2023-07" db="EMBL/GenBank/DDBJ databases">
        <title>Nocardioides sp. nov WY-20 isolated from soil.</title>
        <authorList>
            <person name="Liu B."/>
            <person name="Wan Y."/>
        </authorList>
    </citation>
    <scope>NUCLEOTIDE SEQUENCE [LARGE SCALE GENOMIC DNA]</scope>
    <source>
        <strain evidence="4 5">WY-20</strain>
    </source>
</reference>
<organism evidence="4 5">
    <name type="scientific">Nocardioides jiangxiensis</name>
    <dbReference type="NCBI Taxonomy" id="3064524"/>
    <lineage>
        <taxon>Bacteria</taxon>
        <taxon>Bacillati</taxon>
        <taxon>Actinomycetota</taxon>
        <taxon>Actinomycetes</taxon>
        <taxon>Propionibacteriales</taxon>
        <taxon>Nocardioidaceae</taxon>
        <taxon>Nocardioides</taxon>
    </lineage>
</organism>
<dbReference type="PROSITE" id="PS51762">
    <property type="entry name" value="GH16_2"/>
    <property type="match status" value="1"/>
</dbReference>
<feature type="region of interest" description="Disordered" evidence="1">
    <location>
        <begin position="24"/>
        <end position="47"/>
    </location>
</feature>
<dbReference type="RefSeq" id="WP_305028534.1">
    <property type="nucleotide sequence ID" value="NZ_JAUQTA010000002.1"/>
</dbReference>
<evidence type="ECO:0000259" key="3">
    <source>
        <dbReference type="PROSITE" id="PS51762"/>
    </source>
</evidence>
<sequence>MRPRLAPYLAAALVLLAAGCAPGGPATAPPRSGSSAPASSPCGSPAPARPGGGTWTCAFADDFEGDQLDSRRWRPLLTRDSGVATPECRLDLPGTVAVAGGLLRLTARRLPHPVPCPVVGPTRFLGGGVSTRGLFSQTYGRFEIRARFPGGPGAGLHSALWLWPEHSLHGAKSGEIDIAEWRSAQPYRVVPTLHLGRGSAARSASSWRCWVRTPERFHTYVAEWAPHHVTITYDGRTCLDVHLDRSAGSRAPDPFDEPYFLVLNQAIGAGGNAPGEKARLPATMYVDYVHVWR</sequence>
<dbReference type="EMBL" id="JAUQTA010000002">
    <property type="protein sequence ID" value="MDO7869119.1"/>
    <property type="molecule type" value="Genomic_DNA"/>
</dbReference>
<dbReference type="GO" id="GO:0016787">
    <property type="term" value="F:hydrolase activity"/>
    <property type="evidence" value="ECO:0007669"/>
    <property type="project" value="UniProtKB-KW"/>
</dbReference>
<keyword evidence="5" id="KW-1185">Reference proteome</keyword>
<protein>
    <submittedName>
        <fullName evidence="4">Glycoside hydrolase family 16 protein</fullName>
    </submittedName>
</protein>
<feature type="compositionally biased region" description="Low complexity" evidence="1">
    <location>
        <begin position="24"/>
        <end position="46"/>
    </location>
</feature>
<keyword evidence="4" id="KW-0378">Hydrolase</keyword>
<evidence type="ECO:0000256" key="1">
    <source>
        <dbReference type="SAM" id="MobiDB-lite"/>
    </source>
</evidence>
<evidence type="ECO:0000256" key="2">
    <source>
        <dbReference type="SAM" id="SignalP"/>
    </source>
</evidence>
<dbReference type="SUPFAM" id="SSF49899">
    <property type="entry name" value="Concanavalin A-like lectins/glucanases"/>
    <property type="match status" value="1"/>
</dbReference>
<dbReference type="InterPro" id="IPR050546">
    <property type="entry name" value="Glycosyl_Hydrlase_16"/>
</dbReference>
<dbReference type="CDD" id="cd08023">
    <property type="entry name" value="GH16_laminarinase_like"/>
    <property type="match status" value="1"/>
</dbReference>
<dbReference type="PROSITE" id="PS51257">
    <property type="entry name" value="PROKAR_LIPOPROTEIN"/>
    <property type="match status" value="1"/>
</dbReference>
<dbReference type="Pfam" id="PF00722">
    <property type="entry name" value="Glyco_hydro_16"/>
    <property type="match status" value="1"/>
</dbReference>
<accession>A0ABT9B2P6</accession>
<gene>
    <name evidence="4" type="ORF">Q5722_12170</name>
</gene>
<dbReference type="InterPro" id="IPR000757">
    <property type="entry name" value="Beta-glucanase-like"/>
</dbReference>
<dbReference type="Proteomes" id="UP001233314">
    <property type="component" value="Unassembled WGS sequence"/>
</dbReference>
<proteinExistence type="predicted"/>
<feature type="signal peptide" evidence="2">
    <location>
        <begin position="1"/>
        <end position="23"/>
    </location>
</feature>